<dbReference type="EMBL" id="SLTU01000003">
    <property type="protein sequence ID" value="TDA71473.1"/>
    <property type="molecule type" value="Genomic_DNA"/>
</dbReference>
<sequence length="176" mass="20107">MKVNEIERLLARYYDGETSDTEEKELKRFFTEEDVPAHLLAEKEIFMQLAAHPAPEIPEGLESRLSRKIDEWDTGERRTLKIKKHIRALRLQWIGSIAASLLILLSVGLYLYKPYPAPQDTCATPEEAYAQAQKALIMLSSSLNKGIEKVESVQEATGKIQENVNEQLNRLNNIKQ</sequence>
<dbReference type="GeneID" id="93448989"/>
<dbReference type="Proteomes" id="UP000500949">
    <property type="component" value="Chromosome"/>
</dbReference>
<dbReference type="eggNOG" id="COG1413">
    <property type="taxonomic scope" value="Bacteria"/>
</dbReference>
<evidence type="ECO:0000313" key="4">
    <source>
        <dbReference type="EMBL" id="KAA5382727.1"/>
    </source>
</evidence>
<evidence type="ECO:0000313" key="11">
    <source>
        <dbReference type="Proteomes" id="UP000294834"/>
    </source>
</evidence>
<dbReference type="EMBL" id="BQOB01000001">
    <property type="protein sequence ID" value="GKH79878.1"/>
    <property type="molecule type" value="Genomic_DNA"/>
</dbReference>
<evidence type="ECO:0000313" key="2">
    <source>
        <dbReference type="EMBL" id="GKH79878.1"/>
    </source>
</evidence>
<evidence type="ECO:0000313" key="9">
    <source>
        <dbReference type="EMBL" id="WHX10007.1"/>
    </source>
</evidence>
<evidence type="ECO:0000256" key="1">
    <source>
        <dbReference type="SAM" id="Phobius"/>
    </source>
</evidence>
<evidence type="ECO:0000313" key="13">
    <source>
        <dbReference type="Proteomes" id="UP000481700"/>
    </source>
</evidence>
<dbReference type="RefSeq" id="WP_007838904.1">
    <property type="nucleotide sequence ID" value="NZ_BAABYF010000001.1"/>
</dbReference>
<dbReference type="EMBL" id="VVZV01000021">
    <property type="protein sequence ID" value="KAA5316532.1"/>
    <property type="molecule type" value="Genomic_DNA"/>
</dbReference>
<keyword evidence="1" id="KW-0812">Transmembrane</keyword>
<evidence type="ECO:0000313" key="7">
    <source>
        <dbReference type="EMBL" id="TDA71473.1"/>
    </source>
</evidence>
<reference evidence="12 13" key="1">
    <citation type="journal article" date="2019" name="Nat. Med.">
        <title>A library of human gut bacterial isolates paired with longitudinal multiomics data enables mechanistic microbiome research.</title>
        <authorList>
            <person name="Poyet M."/>
            <person name="Groussin M."/>
            <person name="Gibbons S.M."/>
            <person name="Avila-Pacheco J."/>
            <person name="Jiang X."/>
            <person name="Kearney S.M."/>
            <person name="Perrotta A.R."/>
            <person name="Berdy B."/>
            <person name="Zhao S."/>
            <person name="Lieberman T.D."/>
            <person name="Swanson P.K."/>
            <person name="Smith M."/>
            <person name="Roesemann S."/>
            <person name="Alexander J.E."/>
            <person name="Rich S.A."/>
            <person name="Livny J."/>
            <person name="Vlamakis H."/>
            <person name="Clish C."/>
            <person name="Bullock K."/>
            <person name="Deik A."/>
            <person name="Scott J."/>
            <person name="Pierce K.A."/>
            <person name="Xavier R.J."/>
            <person name="Alm E.J."/>
        </authorList>
    </citation>
    <scope>NUCLEOTIDE SEQUENCE [LARGE SCALE GENOMIC DNA]</scope>
    <source>
        <strain evidence="3 13">BIOML-A25</strain>
        <strain evidence="4 12">BIOML-A5</strain>
    </source>
</reference>
<reference evidence="10 11" key="2">
    <citation type="journal article" date="2019" name="Nat. Microbiol.">
        <title>Genomic variation and strain-specific functional adaptation in the human gut microbiome during early life.</title>
        <authorList>
            <person name="Vatanen T."/>
            <person name="Plichta D.R."/>
            <person name="Somani J."/>
            <person name="Munch P.C."/>
            <person name="Arthur T.D."/>
            <person name="Hall A.B."/>
            <person name="Rudolf S."/>
            <person name="Oakeley E.J."/>
            <person name="Ke X."/>
            <person name="Young R.A."/>
            <person name="Haiser H.J."/>
            <person name="Kolde R."/>
            <person name="Yassour M."/>
            <person name="Luopajarvi K."/>
            <person name="Siljander H."/>
            <person name="Virtanen S.M."/>
            <person name="Ilonen J."/>
            <person name="Uibo R."/>
            <person name="Tillmann V."/>
            <person name="Mokurov S."/>
            <person name="Dorshakova N."/>
            <person name="Porter J.A."/>
            <person name="McHardy A.C."/>
            <person name="Lahdesmaki H."/>
            <person name="Vlamakis H."/>
            <person name="Huttenhower C."/>
            <person name="Knip M."/>
            <person name="Xavier R.J."/>
        </authorList>
    </citation>
    <scope>NUCLEOTIDE SEQUENCE [LARGE SCALE GENOMIC DNA]</scope>
    <source>
        <strain evidence="7 10">RJX1047</strain>
        <strain evidence="8 11">RJX1052</strain>
    </source>
</reference>
<reference evidence="9" key="5">
    <citation type="journal article" date="2023" name="Nat. Commun.">
        <title>Identification of a novel Human Milk Oligosaccharides utilization cluster in the infant gut commensal Bacteroides dorei.</title>
        <authorList>
            <person name="Kijner S."/>
            <person name="Ennis D."/>
            <person name="Shmorak S."/>
            <person name="Florentin A."/>
            <person name="Yassour M."/>
        </authorList>
    </citation>
    <scope>NUCLEOTIDE SEQUENCE</scope>
    <source>
        <strain evidence="9">2</strain>
    </source>
</reference>
<dbReference type="EMBL" id="CP126056">
    <property type="protein sequence ID" value="WHX10007.1"/>
    <property type="molecule type" value="Genomic_DNA"/>
</dbReference>
<evidence type="ECO:0000313" key="3">
    <source>
        <dbReference type="EMBL" id="KAA5316532.1"/>
    </source>
</evidence>
<protein>
    <recommendedName>
        <fullName evidence="15">Anti-sigma factor</fullName>
    </recommendedName>
</protein>
<evidence type="ECO:0000313" key="5">
    <source>
        <dbReference type="EMBL" id="MDU0269368.1"/>
    </source>
</evidence>
<dbReference type="EMBL" id="CP046176">
    <property type="protein sequence ID" value="QJR78519.1"/>
    <property type="molecule type" value="Genomic_DNA"/>
</dbReference>
<evidence type="ECO:0008006" key="15">
    <source>
        <dbReference type="Google" id="ProtNLM"/>
    </source>
</evidence>
<dbReference type="Proteomes" id="UP000481700">
    <property type="component" value="Unassembled WGS sequence"/>
</dbReference>
<organism evidence="7 10">
    <name type="scientific">Phocaeicola dorei</name>
    <dbReference type="NCBI Taxonomy" id="357276"/>
    <lineage>
        <taxon>Bacteria</taxon>
        <taxon>Pseudomonadati</taxon>
        <taxon>Bacteroidota</taxon>
        <taxon>Bacteroidia</taxon>
        <taxon>Bacteroidales</taxon>
        <taxon>Bacteroidaceae</taxon>
        <taxon>Phocaeicola</taxon>
    </lineage>
</organism>
<evidence type="ECO:0000313" key="12">
    <source>
        <dbReference type="Proteomes" id="UP000347681"/>
    </source>
</evidence>
<dbReference type="Proteomes" id="UP000347681">
    <property type="component" value="Unassembled WGS sequence"/>
</dbReference>
<reference evidence="5" key="6">
    <citation type="submission" date="2023-10" db="EMBL/GenBank/DDBJ databases">
        <title>Genome of Potential pathogenic bacteria in Crohn's disease.</title>
        <authorList>
            <person name="Rodriguez-Palacios A."/>
        </authorList>
    </citation>
    <scope>NUCLEOTIDE SEQUENCE</scope>
    <source>
        <strain evidence="5">CavFT-hAR62</strain>
    </source>
</reference>
<dbReference type="Proteomes" id="UP001055104">
    <property type="component" value="Unassembled WGS sequence"/>
</dbReference>
<accession>A0A076J0A0</accession>
<feature type="transmembrane region" description="Helical" evidence="1">
    <location>
        <begin position="91"/>
        <end position="112"/>
    </location>
</feature>
<dbReference type="Proteomes" id="UP000294527">
    <property type="component" value="Unassembled WGS sequence"/>
</dbReference>
<dbReference type="AlphaFoldDB" id="A0A076J0A0"/>
<evidence type="ECO:0000313" key="14">
    <source>
        <dbReference type="Proteomes" id="UP000500949"/>
    </source>
</evidence>
<keyword evidence="1" id="KW-1133">Transmembrane helix</keyword>
<dbReference type="EMBL" id="VVZB01000005">
    <property type="protein sequence ID" value="KAA5382727.1"/>
    <property type="molecule type" value="Genomic_DNA"/>
</dbReference>
<reference evidence="2" key="4">
    <citation type="submission" date="2022-01" db="EMBL/GenBank/DDBJ databases">
        <title>Novel bile acid biosynthetic pathways are enriched in the microbiome of centenarians.</title>
        <authorList>
            <person name="Sato Y."/>
            <person name="Atarashi K."/>
            <person name="Plichta R.D."/>
            <person name="Arai Y."/>
            <person name="Sasajima S."/>
            <person name="Kearney M.S."/>
            <person name="Suda W."/>
            <person name="Takeshita K."/>
            <person name="Sasaki T."/>
            <person name="Okamoto S."/>
            <person name="Skelly N.A."/>
            <person name="Okamura Y."/>
            <person name="Vlamakis H."/>
            <person name="Li Y."/>
            <person name="Tanoue T."/>
            <person name="Takei H."/>
            <person name="Nittono H."/>
            <person name="Narushima S."/>
            <person name="Irie J."/>
            <person name="Itoh H."/>
            <person name="Moriya K."/>
            <person name="Sugiura Y."/>
            <person name="Suematsu M."/>
            <person name="Moritoki N."/>
            <person name="Shibata S."/>
            <person name="Littman R.D."/>
            <person name="Fischbach A.M."/>
            <person name="Uwamino Y."/>
            <person name="Inoue T."/>
            <person name="Honda A."/>
            <person name="Hattori M."/>
            <person name="Murai T."/>
            <person name="Xavier J.R."/>
            <person name="Hirose N."/>
            <person name="Honda K."/>
        </authorList>
    </citation>
    <scope>NUCLEOTIDE SEQUENCE</scope>
    <source>
        <strain evidence="2">CE91-St7</strain>
    </source>
</reference>
<dbReference type="Proteomes" id="UP000294834">
    <property type="component" value="Unassembled WGS sequence"/>
</dbReference>
<dbReference type="Proteomes" id="UP001181086">
    <property type="component" value="Unassembled WGS sequence"/>
</dbReference>
<proteinExistence type="predicted"/>
<evidence type="ECO:0000313" key="8">
    <source>
        <dbReference type="EMBL" id="TDB03952.1"/>
    </source>
</evidence>
<dbReference type="KEGG" id="bdo:EL88_23125"/>
<reference evidence="6 14" key="3">
    <citation type="submission" date="2019-11" db="EMBL/GenBank/DDBJ databases">
        <title>Complete genome sequence of Bacteroides dorei DSM 17855.</title>
        <authorList>
            <person name="Russell J.T."/>
        </authorList>
    </citation>
    <scope>NUCLEOTIDE SEQUENCE [LARGE SCALE GENOMIC DNA]</scope>
    <source>
        <strain evidence="6 14">DSM 17855</strain>
    </source>
</reference>
<gene>
    <name evidence="2" type="ORF">CE91St7_07620</name>
    <name evidence="7" type="ORF">E1I98_21515</name>
    <name evidence="8" type="ORF">E1J06_22680</name>
    <name evidence="4" type="ORF">F2Y61_12325</name>
    <name evidence="3" type="ORF">F2Z07_17325</name>
    <name evidence="6" type="ORF">GKD17_20195</name>
    <name evidence="9" type="ORF">QNN11_23225</name>
    <name evidence="5" type="ORF">RVH45_05540</name>
</gene>
<name>A0A076J0A0_9BACT</name>
<keyword evidence="1" id="KW-0472">Membrane</keyword>
<dbReference type="Proteomes" id="UP001177934">
    <property type="component" value="Chromosome"/>
</dbReference>
<dbReference type="EMBL" id="JAWDEV010000004">
    <property type="protein sequence ID" value="MDU0269368.1"/>
    <property type="molecule type" value="Genomic_DNA"/>
</dbReference>
<dbReference type="EMBL" id="SLTX01000002">
    <property type="protein sequence ID" value="TDB03952.1"/>
    <property type="molecule type" value="Genomic_DNA"/>
</dbReference>
<evidence type="ECO:0000313" key="6">
    <source>
        <dbReference type="EMBL" id="QJR78519.1"/>
    </source>
</evidence>
<evidence type="ECO:0000313" key="10">
    <source>
        <dbReference type="Proteomes" id="UP000294527"/>
    </source>
</evidence>